<dbReference type="EMBL" id="FOOX01000006">
    <property type="protein sequence ID" value="SFG57386.1"/>
    <property type="molecule type" value="Genomic_DNA"/>
</dbReference>
<feature type="domain" description="ABC transporter" evidence="4">
    <location>
        <begin position="6"/>
        <end position="243"/>
    </location>
</feature>
<dbReference type="Proteomes" id="UP000199337">
    <property type="component" value="Unassembled WGS sequence"/>
</dbReference>
<name>A0A1I2T4L1_9FIRM</name>
<evidence type="ECO:0000313" key="5">
    <source>
        <dbReference type="EMBL" id="SFG57386.1"/>
    </source>
</evidence>
<evidence type="ECO:0000259" key="4">
    <source>
        <dbReference type="PROSITE" id="PS50893"/>
    </source>
</evidence>
<dbReference type="Gene3D" id="3.40.50.300">
    <property type="entry name" value="P-loop containing nucleotide triphosphate hydrolases"/>
    <property type="match status" value="1"/>
</dbReference>
<dbReference type="Pfam" id="PF00005">
    <property type="entry name" value="ABC_tran"/>
    <property type="match status" value="1"/>
</dbReference>
<dbReference type="STRING" id="341036.SAMN05660649_02057"/>
<dbReference type="InterPro" id="IPR017871">
    <property type="entry name" value="ABC_transporter-like_CS"/>
</dbReference>
<dbReference type="InterPro" id="IPR027417">
    <property type="entry name" value="P-loop_NTPase"/>
</dbReference>
<dbReference type="PANTHER" id="PTHR42734">
    <property type="entry name" value="METAL TRANSPORT SYSTEM ATP-BINDING PROTEIN TM_0124-RELATED"/>
    <property type="match status" value="1"/>
</dbReference>
<dbReference type="InterPro" id="IPR003593">
    <property type="entry name" value="AAA+_ATPase"/>
</dbReference>
<organism evidence="5 6">
    <name type="scientific">Desulfotruncus arcticus DSM 17038</name>
    <dbReference type="NCBI Taxonomy" id="1121424"/>
    <lineage>
        <taxon>Bacteria</taxon>
        <taxon>Bacillati</taxon>
        <taxon>Bacillota</taxon>
        <taxon>Clostridia</taxon>
        <taxon>Eubacteriales</taxon>
        <taxon>Desulfallaceae</taxon>
        <taxon>Desulfotruncus</taxon>
    </lineage>
</organism>
<dbReference type="RefSeq" id="WP_238456399.1">
    <property type="nucleotide sequence ID" value="NZ_FOOX01000006.1"/>
</dbReference>
<dbReference type="AlphaFoldDB" id="A0A1I2T4L1"/>
<accession>A0A1I2T4L1</accession>
<dbReference type="PROSITE" id="PS00211">
    <property type="entry name" value="ABC_TRANSPORTER_1"/>
    <property type="match status" value="1"/>
</dbReference>
<evidence type="ECO:0000256" key="3">
    <source>
        <dbReference type="ARBA" id="ARBA00022840"/>
    </source>
</evidence>
<dbReference type="GO" id="GO:0016887">
    <property type="term" value="F:ATP hydrolysis activity"/>
    <property type="evidence" value="ECO:0007669"/>
    <property type="project" value="InterPro"/>
</dbReference>
<evidence type="ECO:0000256" key="1">
    <source>
        <dbReference type="ARBA" id="ARBA00022448"/>
    </source>
</evidence>
<sequence>MAETIISLQNAVVSYREDVALQGVTLEIQRGELVGILGPNGSGKTTILTLVNGLGKLLQGNVRVLNHAAGSSFPATLRKKIGYVPQVHNIDPRMPVSVKEVVMMGRYGQLGMLRRPGAPDRQMVESMLRLVGMTHLAERPIGHLSGGEQQRVAIARALAQEPDILLLDEPTTGLDRRARTEIMHMVHEIHRDRGLTTLMVTHEHKTAAALCNRVILMKEGRVWAHGQPRELLRETVLNRLYDL</sequence>
<keyword evidence="3 5" id="KW-0067">ATP-binding</keyword>
<keyword evidence="2" id="KW-0547">Nucleotide-binding</keyword>
<evidence type="ECO:0000313" key="6">
    <source>
        <dbReference type="Proteomes" id="UP000199337"/>
    </source>
</evidence>
<proteinExistence type="predicted"/>
<dbReference type="SMART" id="SM00382">
    <property type="entry name" value="AAA"/>
    <property type="match status" value="1"/>
</dbReference>
<evidence type="ECO:0000256" key="2">
    <source>
        <dbReference type="ARBA" id="ARBA00022741"/>
    </source>
</evidence>
<dbReference type="FunFam" id="3.40.50.300:FF:000134">
    <property type="entry name" value="Iron-enterobactin ABC transporter ATP-binding protein"/>
    <property type="match status" value="1"/>
</dbReference>
<dbReference type="GO" id="GO:0005524">
    <property type="term" value="F:ATP binding"/>
    <property type="evidence" value="ECO:0007669"/>
    <property type="project" value="UniProtKB-KW"/>
</dbReference>
<dbReference type="PROSITE" id="PS50893">
    <property type="entry name" value="ABC_TRANSPORTER_2"/>
    <property type="match status" value="1"/>
</dbReference>
<dbReference type="SUPFAM" id="SSF52540">
    <property type="entry name" value="P-loop containing nucleoside triphosphate hydrolases"/>
    <property type="match status" value="1"/>
</dbReference>
<protein>
    <submittedName>
        <fullName evidence="5">Manganese/iron transport system ATP-binding protein</fullName>
    </submittedName>
</protein>
<keyword evidence="1" id="KW-0813">Transport</keyword>
<reference evidence="6" key="1">
    <citation type="submission" date="2016-10" db="EMBL/GenBank/DDBJ databases">
        <authorList>
            <person name="Varghese N."/>
            <person name="Submissions S."/>
        </authorList>
    </citation>
    <scope>NUCLEOTIDE SEQUENCE [LARGE SCALE GENOMIC DNA]</scope>
    <source>
        <strain evidence="6">DSM 17038</strain>
    </source>
</reference>
<dbReference type="CDD" id="cd03235">
    <property type="entry name" value="ABC_Metallic_Cations"/>
    <property type="match status" value="1"/>
</dbReference>
<dbReference type="InterPro" id="IPR050153">
    <property type="entry name" value="Metal_Ion_Import_ABC"/>
</dbReference>
<dbReference type="InterPro" id="IPR003439">
    <property type="entry name" value="ABC_transporter-like_ATP-bd"/>
</dbReference>
<gene>
    <name evidence="5" type="ORF">SAMN05660649_02057</name>
</gene>
<keyword evidence="6" id="KW-1185">Reference proteome</keyword>